<proteinExistence type="predicted"/>
<comment type="subcellular location">
    <subcellularLocation>
        <location evidence="1">Secreted</location>
    </subcellularLocation>
</comment>
<evidence type="ECO:0000313" key="4">
    <source>
        <dbReference type="EMBL" id="RBP09794.1"/>
    </source>
</evidence>
<dbReference type="PANTHER" id="PTHR38340:SF1">
    <property type="entry name" value="S-LAYER PROTEIN"/>
    <property type="match status" value="1"/>
</dbReference>
<dbReference type="NCBIfam" id="NF012196">
    <property type="entry name" value="Ig_like_ice"/>
    <property type="match status" value="1"/>
</dbReference>
<name>A0ABX9FV15_9BURK</name>
<dbReference type="InterPro" id="IPR013783">
    <property type="entry name" value="Ig-like_fold"/>
</dbReference>
<dbReference type="PROSITE" id="PS00330">
    <property type="entry name" value="HEMOLYSIN_CALCIUM"/>
    <property type="match status" value="3"/>
</dbReference>
<dbReference type="Gene3D" id="3.40.50.410">
    <property type="entry name" value="von Willebrand factor, type A domain"/>
    <property type="match status" value="1"/>
</dbReference>
<evidence type="ECO:0000313" key="5">
    <source>
        <dbReference type="Proteomes" id="UP000252124"/>
    </source>
</evidence>
<dbReference type="InterPro" id="IPR036465">
    <property type="entry name" value="vWFA_dom_sf"/>
</dbReference>
<organism evidence="4 5">
    <name type="scientific">Achromobacter marplatensis</name>
    <dbReference type="NCBI Taxonomy" id="470868"/>
    <lineage>
        <taxon>Bacteria</taxon>
        <taxon>Pseudomonadati</taxon>
        <taxon>Pseudomonadota</taxon>
        <taxon>Betaproteobacteria</taxon>
        <taxon>Burkholderiales</taxon>
        <taxon>Alcaligenaceae</taxon>
        <taxon>Achromobacter</taxon>
    </lineage>
</organism>
<dbReference type="PROSITE" id="PS50234">
    <property type="entry name" value="VWFA"/>
    <property type="match status" value="1"/>
</dbReference>
<accession>A0ABX9FV15</accession>
<dbReference type="SUPFAM" id="SSF51120">
    <property type="entry name" value="beta-Roll"/>
    <property type="match status" value="1"/>
</dbReference>
<dbReference type="Gene3D" id="2.60.40.10">
    <property type="entry name" value="Immunoglobulins"/>
    <property type="match status" value="2"/>
</dbReference>
<keyword evidence="5" id="KW-1185">Reference proteome</keyword>
<dbReference type="NCBIfam" id="NF033510">
    <property type="entry name" value="Ca_tandemer"/>
    <property type="match status" value="1"/>
</dbReference>
<comment type="caution">
    <text evidence="4">The sequence shown here is derived from an EMBL/GenBank/DDBJ whole genome shotgun (WGS) entry which is preliminary data.</text>
</comment>
<dbReference type="EMBL" id="QNRM01000030">
    <property type="protein sequence ID" value="RBP09794.1"/>
    <property type="molecule type" value="Genomic_DNA"/>
</dbReference>
<sequence length="1116" mass="114461">LTVHGKTYTGQVVDQGGGKLGYSINVPGSELAQDSNVHASVSVTDPAGNTASAAADRPYGVDLEAKATITINTIAGDDVINATEKAKTIPVTGTVGGDAKVGDTVTLTVHGKTYTGQVVDQGGGKLGYSINVPGSELAQDSNVHASVSVTDPAGNTASAAADRPYTIDEAPVAAGGNTVTGNEDQPLGITWNDLKITDDSPASQLGIKITGLPEFGKLQYLDATGNWVSVTQNQVISKADIDNGKLRFMPAANESGADGYHNPGVGNMHDDYAHIKFQPVDGQNTGSEVTLTVDINPVADAPIITLSLGKPEQTTTGTQIIVDGGSSGGGFTIEGGVVSGGTGAKVWNNPKENGGNLNGSASVRDIFVLGDASGHLTAATRPNSIDGNGSSLSDAKDYIYLGLSKGNYSITVASDHRYNGGGYDGIMITDLETGVTFGPMNNIEDIIFGDGSTYSNDGSTTVQTVTEGYETYAVNLTVEATDKDGSESLSPVTLTGFPPGVTFNHGASDGHGGWVVALKDLGSLTMTVPSGSGAFDLHAAVTSTESIGGGSATSETDVSVTTYNVMTGSTYNDTLTGTEGNDIIISDTQGLQIVQGHNYNLAFMVDTSGSMGDTAIANARESLITVFKTLIASAQQGNAGTVNVFLVDFDSGIKGNVGVSLKDPFALDKLMAVLNSLQSGGGTNYEAAFQATASWFNGAQAKGNTDATNLSYFITDGKPTLYYSTNGTSNPVVTDSYSGTDRSLSYYLTNYKIGNVVKDASGNTVIDSDGRVSMYTQSRFGGWSQTKIGVMSADANGVYTYRALGGTGNTTDSATTADSLAAYAALAKLSTVEAIGLGSELSKSDLKSYDSDGNVQTNLDASDLASAILGTNTVLPSGADHVNGGAGNDILFGDAISFGSHGSGVAGLESYVAANLGKSVGSLTNQDIHSYITQHSADFDKSSASDGNDTLLGGAGNDILFGMGGDDRLEGGTGNDTLYGGAGNDTLIGGQGNDTLIGGAGSDTFKWELNDQGTIPAPAIDTIKDFSLAKAADGGDILDLKDLLLGEKDSTLTQYLNFHKEGNNTVIDINTKGLIGLGADQKIVLENVDLTGNNTLSNQAIINDLLLKGKLNVDHN</sequence>
<evidence type="ECO:0000259" key="3">
    <source>
        <dbReference type="PROSITE" id="PS50234"/>
    </source>
</evidence>
<dbReference type="NCBIfam" id="TIGR03661">
    <property type="entry name" value="T1SS_VCA0849"/>
    <property type="match status" value="1"/>
</dbReference>
<dbReference type="InterPro" id="IPR049826">
    <property type="entry name" value="Ig-like_ice"/>
</dbReference>
<dbReference type="Pfam" id="PF00353">
    <property type="entry name" value="HemolysinCabind"/>
    <property type="match status" value="3"/>
</dbReference>
<keyword evidence="2" id="KW-0964">Secreted</keyword>
<dbReference type="SMART" id="SM00327">
    <property type="entry name" value="VWA"/>
    <property type="match status" value="1"/>
</dbReference>
<dbReference type="Pfam" id="PF13519">
    <property type="entry name" value="VWA_2"/>
    <property type="match status" value="1"/>
</dbReference>
<reference evidence="4 5" key="1">
    <citation type="submission" date="2018-06" db="EMBL/GenBank/DDBJ databases">
        <title>Genomic Encyclopedia of Type Strains, Phase III (KMG-III): the genomes of soil and plant-associated and newly described type strains.</title>
        <authorList>
            <person name="Whitman W."/>
        </authorList>
    </citation>
    <scope>NUCLEOTIDE SEQUENCE [LARGE SCALE GENOMIC DNA]</scope>
    <source>
        <strain evidence="4 5">CECT 7342</strain>
    </source>
</reference>
<feature type="non-terminal residue" evidence="4">
    <location>
        <position position="1"/>
    </location>
</feature>
<dbReference type="InterPro" id="IPR019960">
    <property type="entry name" value="T1SS_VCA0849"/>
</dbReference>
<dbReference type="CDD" id="cd00198">
    <property type="entry name" value="vWFA"/>
    <property type="match status" value="1"/>
</dbReference>
<evidence type="ECO:0000256" key="1">
    <source>
        <dbReference type="ARBA" id="ARBA00004613"/>
    </source>
</evidence>
<dbReference type="InterPro" id="IPR018511">
    <property type="entry name" value="Hemolysin-typ_Ca-bd_CS"/>
</dbReference>
<dbReference type="Proteomes" id="UP000252124">
    <property type="component" value="Unassembled WGS sequence"/>
</dbReference>
<dbReference type="Gene3D" id="2.150.10.10">
    <property type="entry name" value="Serralysin-like metalloprotease, C-terminal"/>
    <property type="match status" value="1"/>
</dbReference>
<dbReference type="PRINTS" id="PR00313">
    <property type="entry name" value="CABNDNGRPT"/>
</dbReference>
<dbReference type="InterPro" id="IPR001343">
    <property type="entry name" value="Hemolysn_Ca-bd"/>
</dbReference>
<protein>
    <submittedName>
        <fullName evidence="4">Secreted protein (Type I secretion substrate)</fullName>
    </submittedName>
</protein>
<dbReference type="InterPro" id="IPR002035">
    <property type="entry name" value="VWF_A"/>
</dbReference>
<dbReference type="SUPFAM" id="SSF53300">
    <property type="entry name" value="vWA-like"/>
    <property type="match status" value="1"/>
</dbReference>
<gene>
    <name evidence="4" type="ORF">DFP87_1303</name>
</gene>
<evidence type="ECO:0000256" key="2">
    <source>
        <dbReference type="ARBA" id="ARBA00022525"/>
    </source>
</evidence>
<dbReference type="InterPro" id="IPR011049">
    <property type="entry name" value="Serralysin-like_metalloprot_C"/>
</dbReference>
<dbReference type="PANTHER" id="PTHR38340">
    <property type="entry name" value="S-LAYER PROTEIN"/>
    <property type="match status" value="1"/>
</dbReference>
<dbReference type="RefSeq" id="WP_113914626.1">
    <property type="nucleotide sequence ID" value="NZ_QNRM01000030.1"/>
</dbReference>
<feature type="domain" description="VWFA" evidence="3">
    <location>
        <begin position="600"/>
        <end position="720"/>
    </location>
</feature>
<dbReference type="InterPro" id="IPR050557">
    <property type="entry name" value="RTX_toxin/Mannuronan_C5-epim"/>
</dbReference>